<accession>A0A0F7LAZ9</accession>
<feature type="region of interest" description="Disordered" evidence="1">
    <location>
        <begin position="53"/>
        <end position="73"/>
    </location>
</feature>
<name>A0A0F7LAZ9_9VIRU</name>
<sequence length="73" mass="8418">MTKFKRLKHGEASFILEERFDDVKKAANPSTEGEFVEIKISNLKIDFTKVIKEQDDRKKESSTEADGQAEKEK</sequence>
<reference evidence="2" key="1">
    <citation type="journal article" date="2015" name="Front. Microbiol.">
        <title>Combining genomic sequencing methods to explore viral diversity and reveal potential virus-host interactions.</title>
        <authorList>
            <person name="Chow C.E."/>
            <person name="Winget D.M."/>
            <person name="White R.A.III."/>
            <person name="Hallam S.J."/>
            <person name="Suttle C.A."/>
        </authorList>
    </citation>
    <scope>NUCLEOTIDE SEQUENCE</scope>
    <source>
        <strain evidence="2">Oxic1_9</strain>
    </source>
</reference>
<protein>
    <submittedName>
        <fullName evidence="2">Uncharacterized protein</fullName>
    </submittedName>
</protein>
<evidence type="ECO:0000256" key="1">
    <source>
        <dbReference type="SAM" id="MobiDB-lite"/>
    </source>
</evidence>
<dbReference type="EMBL" id="KR029604">
    <property type="protein sequence ID" value="AKH48532.1"/>
    <property type="molecule type" value="Genomic_DNA"/>
</dbReference>
<evidence type="ECO:0000313" key="2">
    <source>
        <dbReference type="EMBL" id="AKH48532.1"/>
    </source>
</evidence>
<organism evidence="2">
    <name type="scientific">uncultured marine virus</name>
    <dbReference type="NCBI Taxonomy" id="186617"/>
    <lineage>
        <taxon>Viruses</taxon>
        <taxon>environmental samples</taxon>
    </lineage>
</organism>
<reference evidence="2" key="2">
    <citation type="submission" date="2015-03" db="EMBL/GenBank/DDBJ databases">
        <authorList>
            <person name="Chow C.-E.T."/>
            <person name="Winget D.M."/>
            <person name="White R.A.III."/>
            <person name="Hallam S.J."/>
            <person name="Suttle C.A."/>
        </authorList>
    </citation>
    <scope>NUCLEOTIDE SEQUENCE</scope>
    <source>
        <strain evidence="2">Oxic1_9</strain>
    </source>
</reference>
<proteinExistence type="predicted"/>